<accession>A0ABU6X9P0</accession>
<gene>
    <name evidence="1" type="ORF">PIB30_029568</name>
</gene>
<keyword evidence="2" id="KW-1185">Reference proteome</keyword>
<name>A0ABU6X9P0_9FABA</name>
<organism evidence="1 2">
    <name type="scientific">Stylosanthes scabra</name>
    <dbReference type="NCBI Taxonomy" id="79078"/>
    <lineage>
        <taxon>Eukaryota</taxon>
        <taxon>Viridiplantae</taxon>
        <taxon>Streptophyta</taxon>
        <taxon>Embryophyta</taxon>
        <taxon>Tracheophyta</taxon>
        <taxon>Spermatophyta</taxon>
        <taxon>Magnoliopsida</taxon>
        <taxon>eudicotyledons</taxon>
        <taxon>Gunneridae</taxon>
        <taxon>Pentapetalae</taxon>
        <taxon>rosids</taxon>
        <taxon>fabids</taxon>
        <taxon>Fabales</taxon>
        <taxon>Fabaceae</taxon>
        <taxon>Papilionoideae</taxon>
        <taxon>50 kb inversion clade</taxon>
        <taxon>dalbergioids sensu lato</taxon>
        <taxon>Dalbergieae</taxon>
        <taxon>Pterocarpus clade</taxon>
        <taxon>Stylosanthes</taxon>
    </lineage>
</organism>
<reference evidence="1 2" key="1">
    <citation type="journal article" date="2023" name="Plants (Basel)">
        <title>Bridging the Gap: Combining Genomics and Transcriptomics Approaches to Understand Stylosanthes scabra, an Orphan Legume from the Brazilian Caatinga.</title>
        <authorList>
            <person name="Ferreira-Neto J.R.C."/>
            <person name="da Silva M.D."/>
            <person name="Binneck E."/>
            <person name="de Melo N.F."/>
            <person name="da Silva R.H."/>
            <person name="de Melo A.L.T.M."/>
            <person name="Pandolfi V."/>
            <person name="Bustamante F.O."/>
            <person name="Brasileiro-Vidal A.C."/>
            <person name="Benko-Iseppon A.M."/>
        </authorList>
    </citation>
    <scope>NUCLEOTIDE SEQUENCE [LARGE SCALE GENOMIC DNA]</scope>
    <source>
        <tissue evidence="1">Leaves</tissue>
    </source>
</reference>
<evidence type="ECO:0000313" key="1">
    <source>
        <dbReference type="EMBL" id="MED6194541.1"/>
    </source>
</evidence>
<protein>
    <submittedName>
        <fullName evidence="1">Uncharacterized protein</fullName>
    </submittedName>
</protein>
<comment type="caution">
    <text evidence="1">The sequence shown here is derived from an EMBL/GenBank/DDBJ whole genome shotgun (WGS) entry which is preliminary data.</text>
</comment>
<dbReference type="EMBL" id="JASCZI010211569">
    <property type="protein sequence ID" value="MED6194541.1"/>
    <property type="molecule type" value="Genomic_DNA"/>
</dbReference>
<sequence length="103" mass="11309">MQLGMVLVVRGPPFALSHFRKGVTESATKQDKNSNEYRCVWPWIVILCIPMVTTDPRLDGLSLKGNEPPQGGKVSLYPKVLGIHNSWGSASYDRTRANLASPG</sequence>
<dbReference type="Proteomes" id="UP001341840">
    <property type="component" value="Unassembled WGS sequence"/>
</dbReference>
<proteinExistence type="predicted"/>
<evidence type="ECO:0000313" key="2">
    <source>
        <dbReference type="Proteomes" id="UP001341840"/>
    </source>
</evidence>